<proteinExistence type="predicted"/>
<evidence type="ECO:0000313" key="5">
    <source>
        <dbReference type="Proteomes" id="UP000011593"/>
    </source>
</evidence>
<dbReference type="HOGENOM" id="CLU_2217128_0_0_2"/>
<evidence type="ECO:0008006" key="6">
    <source>
        <dbReference type="Google" id="ProtNLM"/>
    </source>
</evidence>
<reference evidence="2" key="1">
    <citation type="submission" date="2012-02" db="EMBL/GenBank/DDBJ databases">
        <title>Complete sequence of plasmid 2 of Natrinema pellirubrum DSM 15624.</title>
        <authorList>
            <consortium name="US DOE Joint Genome Institute"/>
            <person name="Lucas S."/>
            <person name="Han J."/>
            <person name="Lapidus A."/>
            <person name="Cheng J.-F."/>
            <person name="Goodwin L."/>
            <person name="Pitluck S."/>
            <person name="Peters L."/>
            <person name="Teshima H."/>
            <person name="Detter J.C."/>
            <person name="Han C."/>
            <person name="Tapia R."/>
            <person name="Land M."/>
            <person name="Hauser L."/>
            <person name="Kyrpides N."/>
            <person name="Ivanova N."/>
            <person name="Pagani I."/>
            <person name="Sproer C."/>
            <person name="Anderson I."/>
            <person name="Woyke T."/>
        </authorList>
    </citation>
    <scope>NUCLEOTIDE SEQUENCE</scope>
    <source>
        <strain evidence="2">DSM 15624</strain>
        <plasmid evidence="2">pNATPE02</plasmid>
    </source>
</reference>
<reference evidence="4" key="2">
    <citation type="submission" date="2012-02" db="EMBL/GenBank/DDBJ databases">
        <title>Complete sequence of plasmid 2 of Natrinema pellirubrum DSM 15624.</title>
        <authorList>
            <person name="Lucas S."/>
            <person name="Han J."/>
            <person name="Lapidus A."/>
            <person name="Cheng J.-F."/>
            <person name="Goodwin L."/>
            <person name="Pitluck S."/>
            <person name="Peters L."/>
            <person name="Teshima H."/>
            <person name="Detter J.C."/>
            <person name="Han C."/>
            <person name="Tapia R."/>
            <person name="Land M."/>
            <person name="Hauser L."/>
            <person name="Kyrpides N."/>
            <person name="Ivanova N."/>
            <person name="Pagani I."/>
            <person name="Sproer C."/>
            <person name="Anderson I."/>
            <person name="Woyke T."/>
        </authorList>
    </citation>
    <scope>NUCLEOTIDE SEQUENCE [LARGE SCALE GENOMIC DNA]</scope>
    <source>
        <strain evidence="4">DSM 15624 / JCM 10476 / NCIMB 786</strain>
        <plasmid evidence="4">pNATPE02</plasmid>
    </source>
</reference>
<dbReference type="OrthoDB" id="185291at2157"/>
<reference evidence="3 5" key="3">
    <citation type="journal article" date="2014" name="PLoS Genet.">
        <title>Phylogenetically driven sequencing of extremely halophilic archaea reveals strategies for static and dynamic osmo-response.</title>
        <authorList>
            <person name="Becker E.A."/>
            <person name="Seitzer P.M."/>
            <person name="Tritt A."/>
            <person name="Larsen D."/>
            <person name="Krusor M."/>
            <person name="Yao A.I."/>
            <person name="Wu D."/>
            <person name="Madern D."/>
            <person name="Eisen J.A."/>
            <person name="Darling A.E."/>
            <person name="Facciotti M.T."/>
        </authorList>
    </citation>
    <scope>NUCLEOTIDE SEQUENCE [LARGE SCALE GENOMIC DNA]</scope>
    <source>
        <strain evidence="3 5">DSM 15624</strain>
    </source>
</reference>
<dbReference type="RefSeq" id="WP_006183356.1">
    <property type="nucleotide sequence ID" value="NC_019963.1"/>
</dbReference>
<evidence type="ECO:0000256" key="1">
    <source>
        <dbReference type="SAM" id="Phobius"/>
    </source>
</evidence>
<dbReference type="AlphaFoldDB" id="L0JTA8"/>
<keyword evidence="2" id="KW-0614">Plasmid</keyword>
<gene>
    <name evidence="2" type="ordered locus">Natpe_4350</name>
    <name evidence="3" type="ORF">C488_20107</name>
</gene>
<dbReference type="Proteomes" id="UP000010843">
    <property type="component" value="Plasmid pNATPE02"/>
</dbReference>
<protein>
    <recommendedName>
        <fullName evidence="6">DUF3784 domain-containing protein</fullName>
    </recommendedName>
</protein>
<feature type="transmembrane region" description="Helical" evidence="1">
    <location>
        <begin position="12"/>
        <end position="34"/>
    </location>
</feature>
<name>L0JTA8_NATP1</name>
<evidence type="ECO:0000313" key="3">
    <source>
        <dbReference type="EMBL" id="ELY69601.1"/>
    </source>
</evidence>
<dbReference type="EMBL" id="CP003374">
    <property type="protein sequence ID" value="AGB34048.1"/>
    <property type="molecule type" value="Genomic_DNA"/>
</dbReference>
<geneLocation type="plasmid" evidence="2 4">
    <name>pNATPE02</name>
</geneLocation>
<keyword evidence="1" id="KW-0472">Membrane</keyword>
<organism evidence="2 4">
    <name type="scientific">Natrinema pellirubrum (strain DSM 15624 / CIP 106293 / JCM 10476 / NCIMB 786 / 157)</name>
    <dbReference type="NCBI Taxonomy" id="797303"/>
    <lineage>
        <taxon>Archaea</taxon>
        <taxon>Methanobacteriati</taxon>
        <taxon>Methanobacteriota</taxon>
        <taxon>Stenosarchaea group</taxon>
        <taxon>Halobacteria</taxon>
        <taxon>Halobacteriales</taxon>
        <taxon>Natrialbaceae</taxon>
        <taxon>Natrinema</taxon>
    </lineage>
</organism>
<dbReference type="Proteomes" id="UP000011593">
    <property type="component" value="Unassembled WGS sequence"/>
</dbReference>
<dbReference type="KEGG" id="npe:Natpe_4350"/>
<keyword evidence="1" id="KW-0812">Transmembrane</keyword>
<evidence type="ECO:0000313" key="4">
    <source>
        <dbReference type="Proteomes" id="UP000010843"/>
    </source>
</evidence>
<sequence>MIEFSSGALPWLAAGILLLILGVLIKFRGWLFLLAGYDESSSVPDNVVQDIAGNTVLRVSIAALVVGALMSVMNPPSYLDVLVEIVIVLDVLRMIYRLNTWSPQAA</sequence>
<dbReference type="GeneID" id="14336232"/>
<keyword evidence="1" id="KW-1133">Transmembrane helix</keyword>
<dbReference type="PATRIC" id="fig|797303.5.peg.3996"/>
<dbReference type="EMBL" id="AOIE01000119">
    <property type="protein sequence ID" value="ELY69601.1"/>
    <property type="molecule type" value="Genomic_DNA"/>
</dbReference>
<keyword evidence="5" id="KW-1185">Reference proteome</keyword>
<evidence type="ECO:0000313" key="2">
    <source>
        <dbReference type="EMBL" id="AGB34048.1"/>
    </source>
</evidence>
<accession>L0JTA8</accession>